<name>A0A5M3MGS5_CONPW</name>
<evidence type="ECO:0000313" key="4">
    <source>
        <dbReference type="Proteomes" id="UP000053558"/>
    </source>
</evidence>
<evidence type="ECO:0000259" key="2">
    <source>
        <dbReference type="Pfam" id="PF20151"/>
    </source>
</evidence>
<dbReference type="OrthoDB" id="3350812at2759"/>
<dbReference type="RefSeq" id="XP_007772260.1">
    <property type="nucleotide sequence ID" value="XM_007774070.1"/>
</dbReference>
<protein>
    <recommendedName>
        <fullName evidence="2">DUF6533 domain-containing protein</fullName>
    </recommendedName>
</protein>
<dbReference type="InterPro" id="IPR045340">
    <property type="entry name" value="DUF6533"/>
</dbReference>
<proteinExistence type="predicted"/>
<evidence type="ECO:0000313" key="3">
    <source>
        <dbReference type="EMBL" id="EIW77974.1"/>
    </source>
</evidence>
<reference evidence="4" key="1">
    <citation type="journal article" date="2012" name="Science">
        <title>The Paleozoic origin of enzymatic lignin decomposition reconstructed from 31 fungal genomes.</title>
        <authorList>
            <person name="Floudas D."/>
            <person name="Binder M."/>
            <person name="Riley R."/>
            <person name="Barry K."/>
            <person name="Blanchette R.A."/>
            <person name="Henrissat B."/>
            <person name="Martinez A.T."/>
            <person name="Otillar R."/>
            <person name="Spatafora J.W."/>
            <person name="Yadav J.S."/>
            <person name="Aerts A."/>
            <person name="Benoit I."/>
            <person name="Boyd A."/>
            <person name="Carlson A."/>
            <person name="Copeland A."/>
            <person name="Coutinho P.M."/>
            <person name="de Vries R.P."/>
            <person name="Ferreira P."/>
            <person name="Findley K."/>
            <person name="Foster B."/>
            <person name="Gaskell J."/>
            <person name="Glotzer D."/>
            <person name="Gorecki P."/>
            <person name="Heitman J."/>
            <person name="Hesse C."/>
            <person name="Hori C."/>
            <person name="Igarashi K."/>
            <person name="Jurgens J.A."/>
            <person name="Kallen N."/>
            <person name="Kersten P."/>
            <person name="Kohler A."/>
            <person name="Kuees U."/>
            <person name="Kumar T.K.A."/>
            <person name="Kuo A."/>
            <person name="LaButti K."/>
            <person name="Larrondo L.F."/>
            <person name="Lindquist E."/>
            <person name="Ling A."/>
            <person name="Lombard V."/>
            <person name="Lucas S."/>
            <person name="Lundell T."/>
            <person name="Martin R."/>
            <person name="McLaughlin D.J."/>
            <person name="Morgenstern I."/>
            <person name="Morin E."/>
            <person name="Murat C."/>
            <person name="Nagy L.G."/>
            <person name="Nolan M."/>
            <person name="Ohm R.A."/>
            <person name="Patyshakuliyeva A."/>
            <person name="Rokas A."/>
            <person name="Ruiz-Duenas F.J."/>
            <person name="Sabat G."/>
            <person name="Salamov A."/>
            <person name="Samejima M."/>
            <person name="Schmutz J."/>
            <person name="Slot J.C."/>
            <person name="St John F."/>
            <person name="Stenlid J."/>
            <person name="Sun H."/>
            <person name="Sun S."/>
            <person name="Syed K."/>
            <person name="Tsang A."/>
            <person name="Wiebenga A."/>
            <person name="Young D."/>
            <person name="Pisabarro A."/>
            <person name="Eastwood D.C."/>
            <person name="Martin F."/>
            <person name="Cullen D."/>
            <person name="Grigoriev I.V."/>
            <person name="Hibbett D.S."/>
        </authorList>
    </citation>
    <scope>NUCLEOTIDE SEQUENCE [LARGE SCALE GENOMIC DNA]</scope>
    <source>
        <strain evidence="4">RWD-64-598 SS2</strain>
    </source>
</reference>
<dbReference type="Proteomes" id="UP000053558">
    <property type="component" value="Unassembled WGS sequence"/>
</dbReference>
<dbReference type="OMA" id="RMRETTE"/>
<gene>
    <name evidence="3" type="ORF">CONPUDRAFT_84227</name>
</gene>
<dbReference type="Pfam" id="PF20151">
    <property type="entry name" value="DUF6533"/>
    <property type="match status" value="1"/>
</dbReference>
<feature type="domain" description="DUF6533" evidence="2">
    <location>
        <begin position="18"/>
        <end position="62"/>
    </location>
</feature>
<keyword evidence="1" id="KW-1133">Transmembrane helix</keyword>
<evidence type="ECO:0000256" key="1">
    <source>
        <dbReference type="SAM" id="Phobius"/>
    </source>
</evidence>
<organism evidence="3 4">
    <name type="scientific">Coniophora puteana (strain RWD-64-598)</name>
    <name type="common">Brown rot fungus</name>
    <dbReference type="NCBI Taxonomy" id="741705"/>
    <lineage>
        <taxon>Eukaryota</taxon>
        <taxon>Fungi</taxon>
        <taxon>Dikarya</taxon>
        <taxon>Basidiomycota</taxon>
        <taxon>Agaricomycotina</taxon>
        <taxon>Agaricomycetes</taxon>
        <taxon>Agaricomycetidae</taxon>
        <taxon>Boletales</taxon>
        <taxon>Coniophorineae</taxon>
        <taxon>Coniophoraceae</taxon>
        <taxon>Coniophora</taxon>
    </lineage>
</organism>
<keyword evidence="1" id="KW-0472">Membrane</keyword>
<dbReference type="KEGG" id="cput:CONPUDRAFT_84227"/>
<dbReference type="EMBL" id="JH711583">
    <property type="protein sequence ID" value="EIW77974.1"/>
    <property type="molecule type" value="Genomic_DNA"/>
</dbReference>
<feature type="transmembrane region" description="Helical" evidence="1">
    <location>
        <begin position="200"/>
        <end position="221"/>
    </location>
</feature>
<accession>A0A5M3MGS5</accession>
<dbReference type="GeneID" id="19210733"/>
<feature type="transmembrane region" description="Helical" evidence="1">
    <location>
        <begin position="117"/>
        <end position="138"/>
    </location>
</feature>
<dbReference type="AlphaFoldDB" id="A0A5M3MGS5"/>
<comment type="caution">
    <text evidence="3">The sequence shown here is derived from an EMBL/GenBank/DDBJ whole genome shotgun (WGS) entry which is preliminary data.</text>
</comment>
<feature type="transmembrane region" description="Helical" evidence="1">
    <location>
        <begin position="89"/>
        <end position="110"/>
    </location>
</feature>
<sequence length="296" mass="33145">MASSAFIDEVLGEQISAYANLAGFALLVYDYCLTVHHEIHWLWGEKWTWGRVVFTIARYSPFPGLALTVIAALEAVTFKSCKQSQATNYIHIASIVAAEGLLMMRIWAFWGCSRRLLVILLTTAAIFLGLAIGLTSYVSDLLPGRQLPVGTLSDACNFSTGRSSTIQYGFLVVYELILLSLTIWRWFAYHRSTHSQLVNTVYRGSIFYIMCMTGFSLFNILNAAVSPAYHNEYLDSLQITMHSVLSARIFFRMRETTEETRDSPLPSHMSSFRVADPAAATADTYRSSMDDTIVGH</sequence>
<keyword evidence="1" id="KW-0812">Transmembrane</keyword>
<feature type="transmembrane region" description="Helical" evidence="1">
    <location>
        <begin position="168"/>
        <end position="188"/>
    </location>
</feature>
<keyword evidence="4" id="KW-1185">Reference proteome</keyword>